<reference evidence="1" key="1">
    <citation type="submission" date="2017-05" db="EMBL/GenBank/DDBJ databases">
        <authorList>
            <person name="Imhoff J.F."/>
            <person name="Rahn T."/>
            <person name="Kuenzel S."/>
            <person name="Neulinger S.C."/>
        </authorList>
    </citation>
    <scope>NUCLEOTIDE SEQUENCE</scope>
    <source>
        <strain evidence="1">DSM 4395</strain>
    </source>
</reference>
<evidence type="ECO:0008006" key="3">
    <source>
        <dbReference type="Google" id="ProtNLM"/>
    </source>
</evidence>
<dbReference type="Proteomes" id="UP001296967">
    <property type="component" value="Unassembled WGS sequence"/>
</dbReference>
<evidence type="ECO:0000313" key="1">
    <source>
        <dbReference type="EMBL" id="MBK5929670.1"/>
    </source>
</evidence>
<dbReference type="EMBL" id="NHSF01000020">
    <property type="protein sequence ID" value="MBK5929670.1"/>
    <property type="molecule type" value="Genomic_DNA"/>
</dbReference>
<dbReference type="InterPro" id="IPR010653">
    <property type="entry name" value="NlpB/DapX"/>
</dbReference>
<name>A0AAJ0XFF9_HALSE</name>
<organism evidence="1 2">
    <name type="scientific">Halochromatium salexigens</name>
    <name type="common">Chromatium salexigens</name>
    <dbReference type="NCBI Taxonomy" id="49447"/>
    <lineage>
        <taxon>Bacteria</taxon>
        <taxon>Pseudomonadati</taxon>
        <taxon>Pseudomonadota</taxon>
        <taxon>Gammaproteobacteria</taxon>
        <taxon>Chromatiales</taxon>
        <taxon>Chromatiaceae</taxon>
        <taxon>Halochromatium</taxon>
    </lineage>
</organism>
<keyword evidence="2" id="KW-1185">Reference proteome</keyword>
<dbReference type="Pfam" id="PF06804">
    <property type="entry name" value="Lipoprotein_18"/>
    <property type="match status" value="1"/>
</dbReference>
<gene>
    <name evidence="1" type="ORF">CCR82_03755</name>
</gene>
<dbReference type="RefSeq" id="WP_201244074.1">
    <property type="nucleotide sequence ID" value="NZ_NHSF01000020.1"/>
</dbReference>
<reference evidence="1" key="2">
    <citation type="journal article" date="2020" name="Microorganisms">
        <title>Osmotic Adaptation and Compatible Solute Biosynthesis of Phototrophic Bacteria as Revealed from Genome Analyses.</title>
        <authorList>
            <person name="Imhoff J.F."/>
            <person name="Rahn T."/>
            <person name="Kunzel S."/>
            <person name="Keller A."/>
            <person name="Neulinger S.C."/>
        </authorList>
    </citation>
    <scope>NUCLEOTIDE SEQUENCE</scope>
    <source>
        <strain evidence="1">DSM 4395</strain>
    </source>
</reference>
<dbReference type="InterPro" id="IPR042268">
    <property type="entry name" value="BamC_C"/>
</dbReference>
<accession>A0AAJ0XFF9</accession>
<proteinExistence type="predicted"/>
<protein>
    <recommendedName>
        <fullName evidence="3">Outer membrane protein assembly factor BamC</fullName>
    </recommendedName>
</protein>
<sequence>MLITTWALPTLLLTGCGSAQKLDQYLPDRRVEYKKSREAEENLELPPDLAGSGFNDALDIPGPSGTATFSSYAGGQQSRERMTASSEVLPEVSGVSLERSGDQRWLEVEASPQVVWPKVVAFWRQQGILLEEQDPAVGVMKTDWLENRAELRKDFVTNMLRKVAGGLYATSTRDQYRVRIDSGPRADTAEVYLTHRGMEERLVRNTAGEGSTTIWEPAPTDPGKEAEMLRRLMLFLGVSDSNAQRMLVQGGGSTATTSAPQAAAARLVTSGAGGELVIAEEFRRAWRRTGLALDRTGFAVEDRDRSAGVFFVRYDDPSKREKKKGILSKMAFWKGGDGADGAKTYQIRVEGDGQESRVRVYDDAGQRDTSATAEQILALLQEQLG</sequence>
<dbReference type="AlphaFoldDB" id="A0AAJ0XFF9"/>
<evidence type="ECO:0000313" key="2">
    <source>
        <dbReference type="Proteomes" id="UP001296967"/>
    </source>
</evidence>
<dbReference type="Gene3D" id="3.30.310.170">
    <property type="entry name" value="Outer membrane protein assembly factor BamC"/>
    <property type="match status" value="1"/>
</dbReference>
<comment type="caution">
    <text evidence="1">The sequence shown here is derived from an EMBL/GenBank/DDBJ whole genome shotgun (WGS) entry which is preliminary data.</text>
</comment>